<evidence type="ECO:0000256" key="2">
    <source>
        <dbReference type="ARBA" id="ARBA00022723"/>
    </source>
</evidence>
<feature type="domain" description="Radical SAM core" evidence="5">
    <location>
        <begin position="1"/>
        <end position="184"/>
    </location>
</feature>
<dbReference type="PANTHER" id="PTHR11228:SF7">
    <property type="entry name" value="PQQA PEPTIDE CYCLASE"/>
    <property type="match status" value="1"/>
</dbReference>
<dbReference type="GO" id="GO:0051536">
    <property type="term" value="F:iron-sulfur cluster binding"/>
    <property type="evidence" value="ECO:0007669"/>
    <property type="project" value="UniProtKB-KW"/>
</dbReference>
<evidence type="ECO:0000256" key="1">
    <source>
        <dbReference type="ARBA" id="ARBA00022691"/>
    </source>
</evidence>
<dbReference type="EMBL" id="AUZY01011039">
    <property type="protein sequence ID" value="EQD36248.1"/>
    <property type="molecule type" value="Genomic_DNA"/>
</dbReference>
<reference evidence="6" key="2">
    <citation type="journal article" date="2014" name="ISME J.">
        <title>Microbial stratification in low pH oxic and suboxic macroscopic growths along an acid mine drainage.</title>
        <authorList>
            <person name="Mendez-Garcia C."/>
            <person name="Mesa V."/>
            <person name="Sprenger R.R."/>
            <person name="Richter M."/>
            <person name="Diez M.S."/>
            <person name="Solano J."/>
            <person name="Bargiela R."/>
            <person name="Golyshina O.V."/>
            <person name="Manteca A."/>
            <person name="Ramos J.L."/>
            <person name="Gallego J.R."/>
            <person name="Llorente I."/>
            <person name="Martins Dos Santos V.A."/>
            <person name="Jensen O.N."/>
            <person name="Pelaez A.I."/>
            <person name="Sanchez J."/>
            <person name="Ferrer M."/>
        </authorList>
    </citation>
    <scope>NUCLEOTIDE SEQUENCE</scope>
</reference>
<dbReference type="AlphaFoldDB" id="T0YSW1"/>
<dbReference type="Gene3D" id="3.20.20.70">
    <property type="entry name" value="Aldolase class I"/>
    <property type="match status" value="1"/>
</dbReference>
<dbReference type="GO" id="GO:0046872">
    <property type="term" value="F:metal ion binding"/>
    <property type="evidence" value="ECO:0007669"/>
    <property type="project" value="UniProtKB-KW"/>
</dbReference>
<protein>
    <submittedName>
        <fullName evidence="6">Radical SAM domain-containing protein</fullName>
    </submittedName>
</protein>
<dbReference type="GO" id="GO:0006783">
    <property type="term" value="P:heme biosynthetic process"/>
    <property type="evidence" value="ECO:0007669"/>
    <property type="project" value="TreeGrafter"/>
</dbReference>
<dbReference type="NCBIfam" id="TIGR03961">
    <property type="entry name" value="rSAM_PTO1314"/>
    <property type="match status" value="1"/>
</dbReference>
<evidence type="ECO:0000313" key="6">
    <source>
        <dbReference type="EMBL" id="EQD36248.1"/>
    </source>
</evidence>
<evidence type="ECO:0000256" key="3">
    <source>
        <dbReference type="ARBA" id="ARBA00023004"/>
    </source>
</evidence>
<dbReference type="SUPFAM" id="SSF102114">
    <property type="entry name" value="Radical SAM enzymes"/>
    <property type="match status" value="1"/>
</dbReference>
<proteinExistence type="predicted"/>
<dbReference type="InterPro" id="IPR022563">
    <property type="entry name" value="DUF3463"/>
</dbReference>
<evidence type="ECO:0000259" key="5">
    <source>
        <dbReference type="PROSITE" id="PS51918"/>
    </source>
</evidence>
<keyword evidence="4" id="KW-0411">Iron-sulfur</keyword>
<keyword evidence="2" id="KW-0479">Metal-binding</keyword>
<dbReference type="Pfam" id="PF11946">
    <property type="entry name" value="DUF3463"/>
    <property type="match status" value="1"/>
</dbReference>
<dbReference type="InterPro" id="IPR023863">
    <property type="entry name" value="rSAM_PTO1314"/>
</dbReference>
<organism evidence="6">
    <name type="scientific">mine drainage metagenome</name>
    <dbReference type="NCBI Taxonomy" id="410659"/>
    <lineage>
        <taxon>unclassified sequences</taxon>
        <taxon>metagenomes</taxon>
        <taxon>ecological metagenomes</taxon>
    </lineage>
</organism>
<dbReference type="Pfam" id="PF04055">
    <property type="entry name" value="Radical_SAM"/>
    <property type="match status" value="1"/>
</dbReference>
<keyword evidence="1" id="KW-0949">S-adenosyl-L-methionine</keyword>
<dbReference type="InterPro" id="IPR007197">
    <property type="entry name" value="rSAM"/>
</dbReference>
<sequence length="266" mass="29943">MCPFWRREDEQLLSLEQEIAMMESLRKAGVLFLGFEGGEPLLRKDITDILRESYSRFHTSMVTNGWLLRSKASSVSDYLNHLFVSIDGIDDVHDRLRGVAGSYKHAIEGIQAVSELVPTTISSTITAENLDQAEGIISLAKDLNVSVNFQIAYDYTTAEKEAPTKKLLKNTIQMLLAAKQSGVPIMNTKEYFSTILDSWYNGLSWACKPWLTINIDTTGKIVMPCYVLNEYSGESIVWETNIPAMWKSFGWSEFESCNKCALLVIS</sequence>
<accession>T0YSW1</accession>
<name>T0YSW1_9ZZZZ</name>
<dbReference type="PANTHER" id="PTHR11228">
    <property type="entry name" value="RADICAL SAM DOMAIN PROTEIN"/>
    <property type="match status" value="1"/>
</dbReference>
<dbReference type="InterPro" id="IPR050377">
    <property type="entry name" value="Radical_SAM_PqqE_MftC-like"/>
</dbReference>
<reference evidence="6" key="1">
    <citation type="submission" date="2013-08" db="EMBL/GenBank/DDBJ databases">
        <authorList>
            <person name="Mendez C."/>
            <person name="Richter M."/>
            <person name="Ferrer M."/>
            <person name="Sanchez J."/>
        </authorList>
    </citation>
    <scope>NUCLEOTIDE SEQUENCE</scope>
</reference>
<comment type="caution">
    <text evidence="6">The sequence shown here is derived from an EMBL/GenBank/DDBJ whole genome shotgun (WGS) entry which is preliminary data.</text>
</comment>
<dbReference type="InterPro" id="IPR058240">
    <property type="entry name" value="rSAM_sf"/>
</dbReference>
<feature type="non-terminal residue" evidence="6">
    <location>
        <position position="266"/>
    </location>
</feature>
<dbReference type="GO" id="GO:0003824">
    <property type="term" value="F:catalytic activity"/>
    <property type="evidence" value="ECO:0007669"/>
    <property type="project" value="InterPro"/>
</dbReference>
<dbReference type="InterPro" id="IPR013785">
    <property type="entry name" value="Aldolase_TIM"/>
</dbReference>
<dbReference type="CDD" id="cd01335">
    <property type="entry name" value="Radical_SAM"/>
    <property type="match status" value="1"/>
</dbReference>
<gene>
    <name evidence="6" type="ORF">B1B_16587</name>
</gene>
<evidence type="ECO:0000256" key="4">
    <source>
        <dbReference type="ARBA" id="ARBA00023014"/>
    </source>
</evidence>
<dbReference type="PROSITE" id="PS51918">
    <property type="entry name" value="RADICAL_SAM"/>
    <property type="match status" value="1"/>
</dbReference>
<keyword evidence="3" id="KW-0408">Iron</keyword>